<feature type="compositionally biased region" description="Polar residues" evidence="1">
    <location>
        <begin position="53"/>
        <end position="66"/>
    </location>
</feature>
<evidence type="ECO:0008006" key="4">
    <source>
        <dbReference type="Google" id="ProtNLM"/>
    </source>
</evidence>
<name>A0AAV5GQ53_9BASI</name>
<feature type="compositionally biased region" description="Low complexity" evidence="1">
    <location>
        <begin position="741"/>
        <end position="755"/>
    </location>
</feature>
<feature type="region of interest" description="Disordered" evidence="1">
    <location>
        <begin position="687"/>
        <end position="773"/>
    </location>
</feature>
<feature type="compositionally biased region" description="Low complexity" evidence="1">
    <location>
        <begin position="464"/>
        <end position="484"/>
    </location>
</feature>
<feature type="compositionally biased region" description="Polar residues" evidence="1">
    <location>
        <begin position="233"/>
        <end position="250"/>
    </location>
</feature>
<dbReference type="AlphaFoldDB" id="A0AAV5GQ53"/>
<feature type="region of interest" description="Disordered" evidence="1">
    <location>
        <begin position="1"/>
        <end position="175"/>
    </location>
</feature>
<feature type="compositionally biased region" description="Polar residues" evidence="1">
    <location>
        <begin position="304"/>
        <end position="314"/>
    </location>
</feature>
<evidence type="ECO:0000313" key="2">
    <source>
        <dbReference type="EMBL" id="GJN94521.1"/>
    </source>
</evidence>
<keyword evidence="3" id="KW-1185">Reference proteome</keyword>
<feature type="region of interest" description="Disordered" evidence="1">
    <location>
        <begin position="402"/>
        <end position="610"/>
    </location>
</feature>
<gene>
    <name evidence="2" type="ORF">Rhopal_007604-T1</name>
</gene>
<feature type="compositionally biased region" description="Basic and acidic residues" evidence="1">
    <location>
        <begin position="708"/>
        <end position="727"/>
    </location>
</feature>
<feature type="compositionally biased region" description="Low complexity" evidence="1">
    <location>
        <begin position="568"/>
        <end position="610"/>
    </location>
</feature>
<organism evidence="2 3">
    <name type="scientific">Rhodotorula paludigena</name>
    <dbReference type="NCBI Taxonomy" id="86838"/>
    <lineage>
        <taxon>Eukaryota</taxon>
        <taxon>Fungi</taxon>
        <taxon>Dikarya</taxon>
        <taxon>Basidiomycota</taxon>
        <taxon>Pucciniomycotina</taxon>
        <taxon>Microbotryomycetes</taxon>
        <taxon>Sporidiobolales</taxon>
        <taxon>Sporidiobolaceae</taxon>
        <taxon>Rhodotorula</taxon>
    </lineage>
</organism>
<comment type="caution">
    <text evidence="2">The sequence shown here is derived from an EMBL/GenBank/DDBJ whole genome shotgun (WGS) entry which is preliminary data.</text>
</comment>
<dbReference type="EMBL" id="BQKY01000017">
    <property type="protein sequence ID" value="GJN94521.1"/>
    <property type="molecule type" value="Genomic_DNA"/>
</dbReference>
<feature type="compositionally biased region" description="Polar residues" evidence="1">
    <location>
        <begin position="259"/>
        <end position="284"/>
    </location>
</feature>
<evidence type="ECO:0000256" key="1">
    <source>
        <dbReference type="SAM" id="MobiDB-lite"/>
    </source>
</evidence>
<reference evidence="2 3" key="1">
    <citation type="submission" date="2021-12" db="EMBL/GenBank/DDBJ databases">
        <title>High titer production of polyol ester of fatty acids by Rhodotorula paludigena BS15 towards product separation-free biomass refinery.</title>
        <authorList>
            <person name="Mano J."/>
            <person name="Ono H."/>
            <person name="Tanaka T."/>
            <person name="Naito K."/>
            <person name="Sushida H."/>
            <person name="Ike M."/>
            <person name="Tokuyasu K."/>
            <person name="Kitaoka M."/>
        </authorList>
    </citation>
    <scope>NUCLEOTIDE SEQUENCE [LARGE SCALE GENOMIC DNA]</scope>
    <source>
        <strain evidence="2 3">BS15</strain>
    </source>
</reference>
<dbReference type="Proteomes" id="UP001342314">
    <property type="component" value="Unassembled WGS sequence"/>
</dbReference>
<evidence type="ECO:0000313" key="3">
    <source>
        <dbReference type="Proteomes" id="UP001342314"/>
    </source>
</evidence>
<accession>A0AAV5GQ53</accession>
<protein>
    <recommendedName>
        <fullName evidence="4">Proteophosphoglycan ppg4</fullName>
    </recommendedName>
</protein>
<proteinExistence type="predicted"/>
<feature type="compositionally biased region" description="Polar residues" evidence="1">
    <location>
        <begin position="349"/>
        <end position="358"/>
    </location>
</feature>
<feature type="compositionally biased region" description="Low complexity" evidence="1">
    <location>
        <begin position="111"/>
        <end position="132"/>
    </location>
</feature>
<feature type="compositionally biased region" description="Low complexity" evidence="1">
    <location>
        <begin position="1"/>
        <end position="41"/>
    </location>
</feature>
<feature type="region of interest" description="Disordered" evidence="1">
    <location>
        <begin position="189"/>
        <end position="362"/>
    </location>
</feature>
<sequence>MSSSAALAPSSEPIHAIPSPASSSRRPAPLPSFAAAFGAASDNEYDGPRPPKSGNSTASVESTGPLTPNEVLPPARSSYPLNKHSHMPQDSSTSKLKRADFAVPQIPPFKGSAAPPEGGAASAASSSSRPSASAPPPSAGAARRVSHPSVFSFPAPAPLNPRPSSSTTTGLGIEGVGVGAAGAKEALVIEGLGEPPAPADGSGGKEGRRGSLKRVLISDEEDELATQEETPEKGSSSPQQGRDSPPSSSNKRQRIVHSPLQSLADTASNILATTNATPTPSVLASQPAHPPAGSAPQLRRRDSATISAVPSSLSARRGSAIAVVSEDGRTSGSGLAKRRGHRPPAVTTAGPTPHTTLSAHPRASLSAAPGHTFIDSFGTLRSAPIEIPSVLVGSPMEATFAAQAAREREMRASLPGGPSSARETAPAPRRQSGGTAGGAQPQPPLVSSSTYYIRPSQPFGPGAGFSSQGSSSQQRPPSQGGMSPRSSAASKDRERLAAPSAQGPPPPRLPPMRTSAPNGTYSLPPSARGGGGPHSSGPTYHPSGPPYPPPHSASGSFHYGPPSPLPPLSASVAAPGAPTAPSPSFSALPPHSAGLVAPAHPSAVAAGAASSGSSKQAFMSLFSTFYDSLSDSRILTSSLDSQLHRAAQLLHTLQQAEATFEGALSDVRRDADARFRAIEDRVARLEAGARRDSGSSAAAMPPATRRSGALEERLERLERLLAEREADGPTDGSGGPRRPSDGTASTTSSGAVADTEAGGPSSEARDDEMDASA</sequence>